<dbReference type="GO" id="GO:0003723">
    <property type="term" value="F:RNA binding"/>
    <property type="evidence" value="ECO:0007669"/>
    <property type="project" value="UniProtKB-UniRule"/>
</dbReference>
<dbReference type="InterPro" id="IPR035979">
    <property type="entry name" value="RBD_domain_sf"/>
</dbReference>
<dbReference type="SMART" id="SM00360">
    <property type="entry name" value="RRM"/>
    <property type="match status" value="1"/>
</dbReference>
<reference evidence="5" key="2">
    <citation type="submission" date="2023-06" db="EMBL/GenBank/DDBJ databases">
        <authorList>
            <person name="Kobayashi Y."/>
            <person name="Kayamori A."/>
            <person name="Aoki K."/>
            <person name="Shiwa Y."/>
            <person name="Fujita N."/>
            <person name="Sugita T."/>
            <person name="Iwasaki W."/>
            <person name="Tanaka N."/>
            <person name="Takashima M."/>
        </authorList>
    </citation>
    <scope>NUCLEOTIDE SEQUENCE</scope>
    <source>
        <strain evidence="5">HIS016</strain>
    </source>
</reference>
<dbReference type="Pfam" id="PF00076">
    <property type="entry name" value="RRM_1"/>
    <property type="match status" value="1"/>
</dbReference>
<reference evidence="5" key="1">
    <citation type="journal article" date="2023" name="BMC Genomics">
        <title>Chromosome-level genome assemblies of Cutaneotrichosporon spp. (Trichosporonales, Basidiomycota) reveal imbalanced evolution between nucleotide sequences and chromosome synteny.</title>
        <authorList>
            <person name="Kobayashi Y."/>
            <person name="Kayamori A."/>
            <person name="Aoki K."/>
            <person name="Shiwa Y."/>
            <person name="Matsutani M."/>
            <person name="Fujita N."/>
            <person name="Sugita T."/>
            <person name="Iwasaki W."/>
            <person name="Tanaka N."/>
            <person name="Takashima M."/>
        </authorList>
    </citation>
    <scope>NUCLEOTIDE SEQUENCE</scope>
    <source>
        <strain evidence="5">HIS016</strain>
    </source>
</reference>
<keyword evidence="6" id="KW-1185">Reference proteome</keyword>
<feature type="compositionally biased region" description="Basic and acidic residues" evidence="3">
    <location>
        <begin position="15"/>
        <end position="29"/>
    </location>
</feature>
<comment type="caution">
    <text evidence="5">The sequence shown here is derived from an EMBL/GenBank/DDBJ whole genome shotgun (WGS) entry which is preliminary data.</text>
</comment>
<feature type="compositionally biased region" description="Pro residues" evidence="3">
    <location>
        <begin position="583"/>
        <end position="593"/>
    </location>
</feature>
<evidence type="ECO:0000256" key="3">
    <source>
        <dbReference type="SAM" id="MobiDB-lite"/>
    </source>
</evidence>
<protein>
    <recommendedName>
        <fullName evidence="4">RRM domain-containing protein</fullName>
    </recommendedName>
</protein>
<dbReference type="Gene3D" id="3.30.70.330">
    <property type="match status" value="1"/>
</dbReference>
<evidence type="ECO:0000313" key="6">
    <source>
        <dbReference type="Proteomes" id="UP001222932"/>
    </source>
</evidence>
<feature type="compositionally biased region" description="Low complexity" evidence="3">
    <location>
        <begin position="559"/>
        <end position="568"/>
    </location>
</feature>
<feature type="compositionally biased region" description="Low complexity" evidence="3">
    <location>
        <begin position="1"/>
        <end position="13"/>
    </location>
</feature>
<dbReference type="InterPro" id="IPR000504">
    <property type="entry name" value="RRM_dom"/>
</dbReference>
<evidence type="ECO:0000256" key="1">
    <source>
        <dbReference type="ARBA" id="ARBA00022884"/>
    </source>
</evidence>
<proteinExistence type="predicted"/>
<feature type="domain" description="RRM" evidence="4">
    <location>
        <begin position="146"/>
        <end position="219"/>
    </location>
</feature>
<evidence type="ECO:0000313" key="5">
    <source>
        <dbReference type="EMBL" id="GMK57243.1"/>
    </source>
</evidence>
<feature type="compositionally biased region" description="Basic and acidic residues" evidence="3">
    <location>
        <begin position="66"/>
        <end position="119"/>
    </location>
</feature>
<feature type="region of interest" description="Disordered" evidence="3">
    <location>
        <begin position="410"/>
        <end position="640"/>
    </location>
</feature>
<accession>A0AAD3TV88</accession>
<dbReference type="EMBL" id="BTCM01000004">
    <property type="protein sequence ID" value="GMK57243.1"/>
    <property type="molecule type" value="Genomic_DNA"/>
</dbReference>
<feature type="compositionally biased region" description="Low complexity" evidence="3">
    <location>
        <begin position="46"/>
        <end position="64"/>
    </location>
</feature>
<evidence type="ECO:0000256" key="2">
    <source>
        <dbReference type="PROSITE-ProRule" id="PRU00176"/>
    </source>
</evidence>
<feature type="compositionally biased region" description="Pro residues" evidence="3">
    <location>
        <begin position="34"/>
        <end position="45"/>
    </location>
</feature>
<dbReference type="PROSITE" id="PS50102">
    <property type="entry name" value="RRM"/>
    <property type="match status" value="1"/>
</dbReference>
<name>A0AAD3TV88_9TREE</name>
<dbReference type="PANTHER" id="PTHR23189">
    <property type="entry name" value="RNA RECOGNITION MOTIF-CONTAINING"/>
    <property type="match status" value="1"/>
</dbReference>
<dbReference type="SUPFAM" id="SSF54928">
    <property type="entry name" value="RNA-binding domain, RBD"/>
    <property type="match status" value="1"/>
</dbReference>
<dbReference type="Proteomes" id="UP001222932">
    <property type="component" value="Unassembled WGS sequence"/>
</dbReference>
<keyword evidence="1 2" id="KW-0694">RNA-binding</keyword>
<feature type="compositionally biased region" description="Pro residues" evidence="3">
    <location>
        <begin position="474"/>
        <end position="499"/>
    </location>
</feature>
<feature type="compositionally biased region" description="Pro residues" evidence="3">
    <location>
        <begin position="527"/>
        <end position="542"/>
    </location>
</feature>
<feature type="compositionally biased region" description="Low complexity" evidence="3">
    <location>
        <begin position="500"/>
        <end position="514"/>
    </location>
</feature>
<feature type="region of interest" description="Disordered" evidence="3">
    <location>
        <begin position="1"/>
        <end position="133"/>
    </location>
</feature>
<feature type="region of interest" description="Disordered" evidence="3">
    <location>
        <begin position="340"/>
        <end position="390"/>
    </location>
</feature>
<gene>
    <name evidence="5" type="ORF">CspeluHIS016_0400770</name>
</gene>
<feature type="compositionally biased region" description="Pro residues" evidence="3">
    <location>
        <begin position="444"/>
        <end position="462"/>
    </location>
</feature>
<feature type="compositionally biased region" description="Low complexity" evidence="3">
    <location>
        <begin position="611"/>
        <end position="625"/>
    </location>
</feature>
<evidence type="ECO:0000259" key="4">
    <source>
        <dbReference type="PROSITE" id="PS50102"/>
    </source>
</evidence>
<dbReference type="InterPro" id="IPR012677">
    <property type="entry name" value="Nucleotide-bd_a/b_plait_sf"/>
</dbReference>
<feature type="compositionally biased region" description="Basic and acidic residues" evidence="3">
    <location>
        <begin position="340"/>
        <end position="357"/>
    </location>
</feature>
<organism evidence="5 6">
    <name type="scientific">Cutaneotrichosporon spelunceum</name>
    <dbReference type="NCBI Taxonomy" id="1672016"/>
    <lineage>
        <taxon>Eukaryota</taxon>
        <taxon>Fungi</taxon>
        <taxon>Dikarya</taxon>
        <taxon>Basidiomycota</taxon>
        <taxon>Agaricomycotina</taxon>
        <taxon>Tremellomycetes</taxon>
        <taxon>Trichosporonales</taxon>
        <taxon>Trichosporonaceae</taxon>
        <taxon>Cutaneotrichosporon</taxon>
    </lineage>
</organism>
<sequence length="640" mass="69697">MSFRGRGRNFNGPRDGGRDRGGRYGRDDSGQYAHPPPSAPPPSGPPYGDYGHGYQDNYYDAGPSRGRRDGPPRGGRGPRDGAGPRRDRDQPYGRDRRDNPYPSHGRDRQDRGPPNDRARGALPDPVRPNPSKQVRLDRLARERVSRTLFVRNIAYETASEKFRSDFERFGEIRELFDSIARRGLAFVTFFDVRGAEAARREMHGTKIYGRAIDVHFGLPKEHDREGPCDRTKNQGSLLVSIHPPRPLQPDELGPLAEQSGAIKSIRDGHHPAEKVVEFYDSRAAVDFHERMAGRPFAGGTLEFQYVWDEGEIVNPDPVRADAVISSTFVNRRELLDREGRSHEYPELFPDRYPEHHGQSPPRRYGGGSGGGRYNDAPPSGPPPSQQDPGRLEEARKVQNLLASLGSVPAIAGSDARGAPPPRPAYGGPPPPGPPPDTRRDSYSGPPPGAPPMNYPPGPPPAPYSSAPYPQSSSYPPPSASYPRSNYPPGPPPSSYPPPTSASSSYPSPAFESSSYPPPAPASSYPPQYSPQVPPSSYAPPRSPVASNSAVPSQVLAMLQPQQHGQQGYPPNPPPQRYDQRPAYSPPQPQPGYQPGPGYGGTPEYRPPPPQAGYGSQPPQQQGYDPKNGGDVGSLLAMLNR</sequence>
<feature type="compositionally biased region" description="Pro residues" evidence="3">
    <location>
        <begin position="418"/>
        <end position="435"/>
    </location>
</feature>
<dbReference type="AlphaFoldDB" id="A0AAD3TV88"/>
<feature type="compositionally biased region" description="Low complexity" evidence="3">
    <location>
        <begin position="463"/>
        <end position="473"/>
    </location>
</feature>